<evidence type="ECO:0000259" key="4">
    <source>
        <dbReference type="PROSITE" id="PS50011"/>
    </source>
</evidence>
<accession>A0A1R2CY99</accession>
<dbReference type="GO" id="GO:0005524">
    <property type="term" value="F:ATP binding"/>
    <property type="evidence" value="ECO:0007669"/>
    <property type="project" value="UniProtKB-UniRule"/>
</dbReference>
<feature type="binding site" evidence="3">
    <location>
        <position position="36"/>
    </location>
    <ligand>
        <name>ATP</name>
        <dbReference type="ChEBI" id="CHEBI:30616"/>
    </ligand>
</feature>
<dbReference type="PROSITE" id="PS00107">
    <property type="entry name" value="PROTEIN_KINASE_ATP"/>
    <property type="match status" value="1"/>
</dbReference>
<dbReference type="PANTHER" id="PTHR24346">
    <property type="entry name" value="MAP/MICROTUBULE AFFINITY-REGULATING KINASE"/>
    <property type="match status" value="1"/>
</dbReference>
<dbReference type="GO" id="GO:0004674">
    <property type="term" value="F:protein serine/threonine kinase activity"/>
    <property type="evidence" value="ECO:0007669"/>
    <property type="project" value="TreeGrafter"/>
</dbReference>
<dbReference type="FunFam" id="3.30.200.20:FF:000042">
    <property type="entry name" value="Aurora kinase A"/>
    <property type="match status" value="1"/>
</dbReference>
<evidence type="ECO:0000256" key="3">
    <source>
        <dbReference type="PROSITE-ProRule" id="PRU10141"/>
    </source>
</evidence>
<sequence>MDILENYNIWSDIGKGSYAVVKLATHKETMQKCAIKIYSNKSLEDQNLRKNVKREIKILKKIDHPNVVKFYEEIRGKHNLYIVMEYVKGIALNNHLVAKSHKRLDEAEASVIYKQIISALEYCHEKNITHRDIKLENVQLDLDYKVKLIDYGFATCYSNDKKTLVFCGSPSYMAPEIINKQQFAGPPVDIWASGILLYVLVTGKFPFQSSTEKKVFEKVKKGIYEIPDYLSRPCSDLIRDILDPNPNTRLTAKNILKHPWIINEGNIDLHSFSSKGDYIEVFDEDFN</sequence>
<organism evidence="5 6">
    <name type="scientific">Stentor coeruleus</name>
    <dbReference type="NCBI Taxonomy" id="5963"/>
    <lineage>
        <taxon>Eukaryota</taxon>
        <taxon>Sar</taxon>
        <taxon>Alveolata</taxon>
        <taxon>Ciliophora</taxon>
        <taxon>Postciliodesmatophora</taxon>
        <taxon>Heterotrichea</taxon>
        <taxon>Heterotrichida</taxon>
        <taxon>Stentoridae</taxon>
        <taxon>Stentor</taxon>
    </lineage>
</organism>
<dbReference type="InterPro" id="IPR017441">
    <property type="entry name" value="Protein_kinase_ATP_BS"/>
</dbReference>
<evidence type="ECO:0000256" key="1">
    <source>
        <dbReference type="ARBA" id="ARBA00022741"/>
    </source>
</evidence>
<reference evidence="5 6" key="1">
    <citation type="submission" date="2016-11" db="EMBL/GenBank/DDBJ databases">
        <title>The macronuclear genome of Stentor coeruleus: a giant cell with tiny introns.</title>
        <authorList>
            <person name="Slabodnick M."/>
            <person name="Ruby J.G."/>
            <person name="Reiff S.B."/>
            <person name="Swart E.C."/>
            <person name="Gosai S."/>
            <person name="Prabakaran S."/>
            <person name="Witkowska E."/>
            <person name="Larue G.E."/>
            <person name="Fisher S."/>
            <person name="Freeman R.M."/>
            <person name="Gunawardena J."/>
            <person name="Chu W."/>
            <person name="Stover N.A."/>
            <person name="Gregory B.D."/>
            <person name="Nowacki M."/>
            <person name="Derisi J."/>
            <person name="Roy S.W."/>
            <person name="Marshall W.F."/>
            <person name="Sood P."/>
        </authorList>
    </citation>
    <scope>NUCLEOTIDE SEQUENCE [LARGE SCALE GENOMIC DNA]</scope>
    <source>
        <strain evidence="5">WM001</strain>
    </source>
</reference>
<dbReference type="AlphaFoldDB" id="A0A1R2CY99"/>
<dbReference type="GO" id="GO:0005737">
    <property type="term" value="C:cytoplasm"/>
    <property type="evidence" value="ECO:0007669"/>
    <property type="project" value="TreeGrafter"/>
</dbReference>
<evidence type="ECO:0000256" key="2">
    <source>
        <dbReference type="ARBA" id="ARBA00022840"/>
    </source>
</evidence>
<dbReference type="SUPFAM" id="SSF56112">
    <property type="entry name" value="Protein kinase-like (PK-like)"/>
    <property type="match status" value="1"/>
</dbReference>
<evidence type="ECO:0000313" key="6">
    <source>
        <dbReference type="Proteomes" id="UP000187209"/>
    </source>
</evidence>
<keyword evidence="1 3" id="KW-0547">Nucleotide-binding</keyword>
<dbReference type="GO" id="GO:0035556">
    <property type="term" value="P:intracellular signal transduction"/>
    <property type="evidence" value="ECO:0007669"/>
    <property type="project" value="TreeGrafter"/>
</dbReference>
<dbReference type="PIRSF" id="PIRSF000654">
    <property type="entry name" value="Integrin-linked_kinase"/>
    <property type="match status" value="1"/>
</dbReference>
<dbReference type="OrthoDB" id="449424at2759"/>
<gene>
    <name evidence="5" type="ORF">SteCoe_3022</name>
</gene>
<dbReference type="SMART" id="SM00220">
    <property type="entry name" value="S_TKc"/>
    <property type="match status" value="1"/>
</dbReference>
<dbReference type="EMBL" id="MPUH01000034">
    <property type="protein sequence ID" value="OMJ93960.1"/>
    <property type="molecule type" value="Genomic_DNA"/>
</dbReference>
<keyword evidence="2 3" id="KW-0067">ATP-binding</keyword>
<dbReference type="Pfam" id="PF00069">
    <property type="entry name" value="Pkinase"/>
    <property type="match status" value="1"/>
</dbReference>
<protein>
    <recommendedName>
        <fullName evidence="4">Protein kinase domain-containing protein</fullName>
    </recommendedName>
</protein>
<name>A0A1R2CY99_9CILI</name>
<dbReference type="PROSITE" id="PS50011">
    <property type="entry name" value="PROTEIN_KINASE_DOM"/>
    <property type="match status" value="1"/>
</dbReference>
<dbReference type="CDD" id="cd14003">
    <property type="entry name" value="STKc_AMPK-like"/>
    <property type="match status" value="1"/>
</dbReference>
<proteinExistence type="predicted"/>
<dbReference type="Proteomes" id="UP000187209">
    <property type="component" value="Unassembled WGS sequence"/>
</dbReference>
<dbReference type="InterPro" id="IPR000719">
    <property type="entry name" value="Prot_kinase_dom"/>
</dbReference>
<comment type="caution">
    <text evidence="5">The sequence shown here is derived from an EMBL/GenBank/DDBJ whole genome shotgun (WGS) entry which is preliminary data.</text>
</comment>
<dbReference type="FunFam" id="1.10.510.10:FF:000956">
    <property type="entry name" value="CAMK family protein kinase"/>
    <property type="match status" value="1"/>
</dbReference>
<dbReference type="InterPro" id="IPR011009">
    <property type="entry name" value="Kinase-like_dom_sf"/>
</dbReference>
<dbReference type="Gene3D" id="1.10.510.10">
    <property type="entry name" value="Transferase(Phosphotransferase) domain 1"/>
    <property type="match status" value="1"/>
</dbReference>
<feature type="domain" description="Protein kinase" evidence="4">
    <location>
        <begin position="7"/>
        <end position="261"/>
    </location>
</feature>
<evidence type="ECO:0000313" key="5">
    <source>
        <dbReference type="EMBL" id="OMJ93960.1"/>
    </source>
</evidence>
<keyword evidence="6" id="KW-1185">Reference proteome</keyword>
<dbReference type="PANTHER" id="PTHR24346:SF30">
    <property type="entry name" value="MATERNAL EMBRYONIC LEUCINE ZIPPER KINASE"/>
    <property type="match status" value="1"/>
</dbReference>